<dbReference type="PROSITE" id="PS50950">
    <property type="entry name" value="ZF_THAP"/>
    <property type="match status" value="1"/>
</dbReference>
<evidence type="ECO:0000256" key="1">
    <source>
        <dbReference type="ARBA" id="ARBA00004642"/>
    </source>
</evidence>
<gene>
    <name evidence="16" type="primary">LOC110985282</name>
</gene>
<evidence type="ECO:0000256" key="10">
    <source>
        <dbReference type="ARBA" id="ARBA00023242"/>
    </source>
</evidence>
<evidence type="ECO:0000259" key="14">
    <source>
        <dbReference type="PROSITE" id="PS50950"/>
    </source>
</evidence>
<keyword evidence="8 12" id="KW-0238">DNA-binding</keyword>
<keyword evidence="5" id="KW-0862">Zinc</keyword>
<evidence type="ECO:0000256" key="3">
    <source>
        <dbReference type="ARBA" id="ARBA00022723"/>
    </source>
</evidence>
<dbReference type="OrthoDB" id="7312725at2759"/>
<dbReference type="KEGG" id="aplc:110985282"/>
<dbReference type="AlphaFoldDB" id="A0A8B7ZAA8"/>
<evidence type="ECO:0000256" key="6">
    <source>
        <dbReference type="ARBA" id="ARBA00023015"/>
    </source>
</evidence>
<evidence type="ECO:0000313" key="15">
    <source>
        <dbReference type="Proteomes" id="UP000694845"/>
    </source>
</evidence>
<keyword evidence="11" id="KW-0131">Cell cycle</keyword>
<feature type="coiled-coil region" evidence="13">
    <location>
        <begin position="172"/>
        <end position="206"/>
    </location>
</feature>
<dbReference type="OMA" id="IPFPCER"/>
<evidence type="ECO:0000256" key="4">
    <source>
        <dbReference type="ARBA" id="ARBA00022771"/>
    </source>
</evidence>
<evidence type="ECO:0000256" key="7">
    <source>
        <dbReference type="ARBA" id="ARBA00023054"/>
    </source>
</evidence>
<dbReference type="InterPro" id="IPR006612">
    <property type="entry name" value="THAP_Znf"/>
</dbReference>
<comment type="subcellular location">
    <subcellularLocation>
        <location evidence="1">Nucleus</location>
        <location evidence="1">Nucleoplasm</location>
    </subcellularLocation>
</comment>
<keyword evidence="9" id="KW-0804">Transcription</keyword>
<name>A0A8B7ZAA8_ACAPL</name>
<keyword evidence="15" id="KW-1185">Reference proteome</keyword>
<dbReference type="Proteomes" id="UP000694845">
    <property type="component" value="Unplaced"/>
</dbReference>
<keyword evidence="6" id="KW-0805">Transcription regulation</keyword>
<keyword evidence="10" id="KW-0539">Nucleus</keyword>
<dbReference type="SMART" id="SM00980">
    <property type="entry name" value="THAP"/>
    <property type="match status" value="1"/>
</dbReference>
<evidence type="ECO:0000256" key="5">
    <source>
        <dbReference type="ARBA" id="ARBA00022833"/>
    </source>
</evidence>
<evidence type="ECO:0000256" key="13">
    <source>
        <dbReference type="SAM" id="Coils"/>
    </source>
</evidence>
<dbReference type="PANTHER" id="PTHR46600">
    <property type="entry name" value="THAP DOMAIN-CONTAINING"/>
    <property type="match status" value="1"/>
</dbReference>
<dbReference type="GO" id="GO:0043565">
    <property type="term" value="F:sequence-specific DNA binding"/>
    <property type="evidence" value="ECO:0007669"/>
    <property type="project" value="InterPro"/>
</dbReference>
<dbReference type="SUPFAM" id="SSF57716">
    <property type="entry name" value="Glucocorticoid receptor-like (DNA-binding domain)"/>
    <property type="match status" value="1"/>
</dbReference>
<reference evidence="16" key="1">
    <citation type="submission" date="2025-08" db="UniProtKB">
        <authorList>
            <consortium name="RefSeq"/>
        </authorList>
    </citation>
    <scope>IDENTIFICATION</scope>
</reference>
<dbReference type="GO" id="GO:0008270">
    <property type="term" value="F:zinc ion binding"/>
    <property type="evidence" value="ECO:0007669"/>
    <property type="project" value="UniProtKB-KW"/>
</dbReference>
<keyword evidence="4 12" id="KW-0863">Zinc-finger</keyword>
<dbReference type="InterPro" id="IPR038441">
    <property type="entry name" value="THAP_Znf_sf"/>
</dbReference>
<dbReference type="SMART" id="SM00692">
    <property type="entry name" value="DM3"/>
    <property type="match status" value="1"/>
</dbReference>
<evidence type="ECO:0000256" key="11">
    <source>
        <dbReference type="ARBA" id="ARBA00023306"/>
    </source>
</evidence>
<evidence type="ECO:0000256" key="9">
    <source>
        <dbReference type="ARBA" id="ARBA00023163"/>
    </source>
</evidence>
<dbReference type="GO" id="GO:0005654">
    <property type="term" value="C:nucleoplasm"/>
    <property type="evidence" value="ECO:0007669"/>
    <property type="project" value="UniProtKB-SubCell"/>
</dbReference>
<dbReference type="Gene3D" id="6.20.210.20">
    <property type="entry name" value="THAP domain"/>
    <property type="match status" value="1"/>
</dbReference>
<evidence type="ECO:0000256" key="12">
    <source>
        <dbReference type="PROSITE-ProRule" id="PRU00309"/>
    </source>
</evidence>
<keyword evidence="3" id="KW-0479">Metal-binding</keyword>
<dbReference type="GeneID" id="110985282"/>
<comment type="similarity">
    <text evidence="2">Belongs to the THAP1 family.</text>
</comment>
<accession>A0A8B7ZAA8</accession>
<dbReference type="InterPro" id="IPR026516">
    <property type="entry name" value="THAP1/10"/>
</dbReference>
<protein>
    <submittedName>
        <fullName evidence="16">THAP domain-containing protein 11-like</fullName>
    </submittedName>
</protein>
<proteinExistence type="inferred from homology"/>
<dbReference type="Pfam" id="PF05485">
    <property type="entry name" value="THAP"/>
    <property type="match status" value="1"/>
</dbReference>
<sequence length="303" mass="34975">MTGCSVKGCSNRPEKGFKMHKFPRDPQRRRAWVENIKQTHVNANGKPWTATIYAQVCEVHFEEDQYEQHRADRKRKLKFNAVPTIFGDKARRVIPYQMRPVSPAPTPMPELPHRNPIPHDHAYSASPPPPCDAAEIISSAKDSDEELEAEGITQGDMTLTDSFSMNAGENKLTRMRHRLKMYRTKLQQLKREKKTMLKRKARLENHMQKLFGRDQLEALNRGSMRGIKWSTETIQKALALWQMCGSNGYEYLLIQHYPLPSIRTLQRSMEEHKPSQDLDEVVCTSCATLLPHERFEISTAGKH</sequence>
<evidence type="ECO:0000256" key="2">
    <source>
        <dbReference type="ARBA" id="ARBA00006177"/>
    </source>
</evidence>
<evidence type="ECO:0000256" key="8">
    <source>
        <dbReference type="ARBA" id="ARBA00023125"/>
    </source>
</evidence>
<dbReference type="RefSeq" id="XP_022101902.1">
    <property type="nucleotide sequence ID" value="XM_022246210.1"/>
</dbReference>
<dbReference type="PANTHER" id="PTHR46600:SF1">
    <property type="entry name" value="THAP DOMAIN-CONTAINING PROTEIN 1"/>
    <property type="match status" value="1"/>
</dbReference>
<keyword evidence="7 13" id="KW-0175">Coiled coil</keyword>
<feature type="domain" description="THAP-type" evidence="14">
    <location>
        <begin position="1"/>
        <end position="86"/>
    </location>
</feature>
<organism evidence="15 16">
    <name type="scientific">Acanthaster planci</name>
    <name type="common">Crown-of-thorns starfish</name>
    <dbReference type="NCBI Taxonomy" id="133434"/>
    <lineage>
        <taxon>Eukaryota</taxon>
        <taxon>Metazoa</taxon>
        <taxon>Echinodermata</taxon>
        <taxon>Eleutherozoa</taxon>
        <taxon>Asterozoa</taxon>
        <taxon>Asteroidea</taxon>
        <taxon>Valvatacea</taxon>
        <taxon>Valvatida</taxon>
        <taxon>Acanthasteridae</taxon>
        <taxon>Acanthaster</taxon>
    </lineage>
</organism>
<evidence type="ECO:0000313" key="16">
    <source>
        <dbReference type="RefSeq" id="XP_022101902.1"/>
    </source>
</evidence>